<feature type="coiled-coil region" evidence="3">
    <location>
        <begin position="67"/>
        <end position="94"/>
    </location>
</feature>
<dbReference type="PROSITE" id="PS50041">
    <property type="entry name" value="C_TYPE_LECTIN_2"/>
    <property type="match status" value="1"/>
</dbReference>
<reference evidence="6" key="2">
    <citation type="submission" date="2020-02" db="EMBL/GenBank/DDBJ databases">
        <title>Esox lucius (northern pike) genome, fEsoLuc1, primary haplotype.</title>
        <authorList>
            <person name="Myers G."/>
            <person name="Karagic N."/>
            <person name="Meyer A."/>
            <person name="Pippel M."/>
            <person name="Reichard M."/>
            <person name="Winkler S."/>
            <person name="Tracey A."/>
            <person name="Sims Y."/>
            <person name="Howe K."/>
            <person name="Rhie A."/>
            <person name="Formenti G."/>
            <person name="Durbin R."/>
            <person name="Fedrigo O."/>
            <person name="Jarvis E.D."/>
        </authorList>
    </citation>
    <scope>NUCLEOTIDE SEQUENCE [LARGE SCALE GENOMIC DNA]</scope>
</reference>
<dbReference type="PROSITE" id="PS00615">
    <property type="entry name" value="C_TYPE_LECTIN_1"/>
    <property type="match status" value="1"/>
</dbReference>
<protein>
    <recommendedName>
        <fullName evidence="5">C-type lectin domain-containing protein</fullName>
    </recommendedName>
</protein>
<accession>A0A3P9API6</accession>
<dbReference type="STRING" id="8010.ENSELUP00000042956"/>
<dbReference type="Pfam" id="PF00059">
    <property type="entry name" value="Lectin_C"/>
    <property type="match status" value="1"/>
</dbReference>
<dbReference type="GeneTree" id="ENSGT01020000230338"/>
<dbReference type="InterPro" id="IPR001304">
    <property type="entry name" value="C-type_lectin-like"/>
</dbReference>
<dbReference type="PANTHER" id="PTHR22803">
    <property type="entry name" value="MANNOSE, PHOSPHOLIPASE, LECTIN RECEPTOR RELATED"/>
    <property type="match status" value="1"/>
</dbReference>
<dbReference type="InterPro" id="IPR050111">
    <property type="entry name" value="C-type_lectin/snaclec_domain"/>
</dbReference>
<keyword evidence="4" id="KW-1133">Transmembrane helix</keyword>
<evidence type="ECO:0000313" key="7">
    <source>
        <dbReference type="Proteomes" id="UP000265140"/>
    </source>
</evidence>
<dbReference type="Proteomes" id="UP000265140">
    <property type="component" value="Chromosome 1"/>
</dbReference>
<reference evidence="7" key="1">
    <citation type="journal article" date="2014" name="PLoS ONE">
        <title>The genome and linkage map of the northern pike (Esox lucius): conserved synteny revealed between the salmonid sister group and the Neoteleostei.</title>
        <authorList>
            <person name="Rondeau E.B."/>
            <person name="Minkley D.R."/>
            <person name="Leong J.S."/>
            <person name="Messmer A.M."/>
            <person name="Jantzen J.R."/>
            <person name="von Schalburg K.R."/>
            <person name="Lemon C."/>
            <person name="Bird N.H."/>
            <person name="Koop B.F."/>
        </authorList>
    </citation>
    <scope>NUCLEOTIDE SEQUENCE</scope>
</reference>
<feature type="domain" description="C-type lectin" evidence="5">
    <location>
        <begin position="103"/>
        <end position="218"/>
    </location>
</feature>
<dbReference type="CDD" id="cd03590">
    <property type="entry name" value="CLECT_DC-SIGN_like"/>
    <property type="match status" value="1"/>
</dbReference>
<dbReference type="Gene3D" id="1.20.5.400">
    <property type="match status" value="1"/>
</dbReference>
<dbReference type="InParanoid" id="A0A3P9API6"/>
<dbReference type="InterPro" id="IPR016186">
    <property type="entry name" value="C-type_lectin-like/link_sf"/>
</dbReference>
<keyword evidence="2" id="KW-1015">Disulfide bond</keyword>
<dbReference type="Ensembl" id="ENSELUT00000037497.3">
    <property type="protein sequence ID" value="ENSELUP00000042956.3"/>
    <property type="gene ID" value="ENSELUG00000024385.3"/>
</dbReference>
<dbReference type="Gene3D" id="3.10.100.10">
    <property type="entry name" value="Mannose-Binding Protein A, subunit A"/>
    <property type="match status" value="1"/>
</dbReference>
<reference evidence="6" key="4">
    <citation type="submission" date="2025-09" db="UniProtKB">
        <authorList>
            <consortium name="Ensembl"/>
        </authorList>
    </citation>
    <scope>IDENTIFICATION</scope>
</reference>
<dbReference type="InterPro" id="IPR016187">
    <property type="entry name" value="CTDL_fold"/>
</dbReference>
<evidence type="ECO:0000259" key="5">
    <source>
        <dbReference type="PROSITE" id="PS50041"/>
    </source>
</evidence>
<keyword evidence="3" id="KW-0175">Coiled coil</keyword>
<organism evidence="6 7">
    <name type="scientific">Esox lucius</name>
    <name type="common">Northern pike</name>
    <dbReference type="NCBI Taxonomy" id="8010"/>
    <lineage>
        <taxon>Eukaryota</taxon>
        <taxon>Metazoa</taxon>
        <taxon>Chordata</taxon>
        <taxon>Craniata</taxon>
        <taxon>Vertebrata</taxon>
        <taxon>Euteleostomi</taxon>
        <taxon>Actinopterygii</taxon>
        <taxon>Neopterygii</taxon>
        <taxon>Teleostei</taxon>
        <taxon>Protacanthopterygii</taxon>
        <taxon>Esociformes</taxon>
        <taxon>Esocidae</taxon>
        <taxon>Esox</taxon>
    </lineage>
</organism>
<sequence>HHYTGSSVLNSENDYENVTVNQDIRGSAQHSGRRVYMLLAVAFSVLCVLHFILNIYTFLVTYLTSGENLLNTRYDNLTNERDQLQTSCINLTKSTCFQHWIKSGSGCYYIFTDYKTWTDSRQDCLDRGGDLVIINSREEQEFITRLGYKVWIGLTDRDVEGTWRWVNGSPLTTSYWINEEPNDAGGTEDCAEIRMTESEPFGAWNDAPCQIPKRWICERTMHCRK</sequence>
<keyword evidence="4" id="KW-0472">Membrane</keyword>
<reference evidence="6" key="3">
    <citation type="submission" date="2025-08" db="UniProtKB">
        <authorList>
            <consortium name="Ensembl"/>
        </authorList>
    </citation>
    <scope>IDENTIFICATION</scope>
</reference>
<dbReference type="OMA" id="WICERTM"/>
<keyword evidence="7" id="KW-1185">Reference proteome</keyword>
<proteinExistence type="predicted"/>
<evidence type="ECO:0000256" key="2">
    <source>
        <dbReference type="ARBA" id="ARBA00023157"/>
    </source>
</evidence>
<evidence type="ECO:0000256" key="4">
    <source>
        <dbReference type="SAM" id="Phobius"/>
    </source>
</evidence>
<evidence type="ECO:0000256" key="1">
    <source>
        <dbReference type="ARBA" id="ARBA00022734"/>
    </source>
</evidence>
<evidence type="ECO:0000256" key="3">
    <source>
        <dbReference type="SAM" id="Coils"/>
    </source>
</evidence>
<dbReference type="SMART" id="SM00034">
    <property type="entry name" value="CLECT"/>
    <property type="match status" value="1"/>
</dbReference>
<dbReference type="InterPro" id="IPR018378">
    <property type="entry name" value="C-type_lectin_CS"/>
</dbReference>
<feature type="transmembrane region" description="Helical" evidence="4">
    <location>
        <begin position="35"/>
        <end position="63"/>
    </location>
</feature>
<dbReference type="SUPFAM" id="SSF56436">
    <property type="entry name" value="C-type lectin-like"/>
    <property type="match status" value="1"/>
</dbReference>
<dbReference type="Bgee" id="ENSELUG00000024385">
    <property type="expression patterns" value="Expressed in head kidney and 3 other cell types or tissues"/>
</dbReference>
<dbReference type="AlphaFoldDB" id="A0A3P9API6"/>
<dbReference type="GO" id="GO:0030246">
    <property type="term" value="F:carbohydrate binding"/>
    <property type="evidence" value="ECO:0007669"/>
    <property type="project" value="UniProtKB-KW"/>
</dbReference>
<keyword evidence="4" id="KW-0812">Transmembrane</keyword>
<keyword evidence="1" id="KW-0430">Lectin</keyword>
<name>A0A3P9API6_ESOLU</name>
<evidence type="ECO:0000313" key="6">
    <source>
        <dbReference type="Ensembl" id="ENSELUP00000042956.3"/>
    </source>
</evidence>
<dbReference type="InterPro" id="IPR033989">
    <property type="entry name" value="CD209-like_CTLD"/>
</dbReference>